<dbReference type="RefSeq" id="WP_263572330.1">
    <property type="nucleotide sequence ID" value="NZ_JAJIRN010000007.1"/>
</dbReference>
<protein>
    <recommendedName>
        <fullName evidence="3">histidine kinase</fullName>
        <ecNumber evidence="3">2.7.13.3</ecNumber>
    </recommendedName>
</protein>
<dbReference type="Gene3D" id="2.10.70.100">
    <property type="match status" value="1"/>
</dbReference>
<evidence type="ECO:0000256" key="6">
    <source>
        <dbReference type="ARBA" id="ARBA00022741"/>
    </source>
</evidence>
<dbReference type="InterPro" id="IPR036890">
    <property type="entry name" value="HATPase_C_sf"/>
</dbReference>
<dbReference type="Proteomes" id="UP001209701">
    <property type="component" value="Unassembled WGS sequence"/>
</dbReference>
<evidence type="ECO:0000259" key="12">
    <source>
        <dbReference type="PROSITE" id="PS50885"/>
    </source>
</evidence>
<keyword evidence="4" id="KW-0597">Phosphoprotein</keyword>
<evidence type="ECO:0000259" key="11">
    <source>
        <dbReference type="PROSITE" id="PS50113"/>
    </source>
</evidence>
<proteinExistence type="predicted"/>
<evidence type="ECO:0000256" key="8">
    <source>
        <dbReference type="ARBA" id="ARBA00022840"/>
    </source>
</evidence>
<feature type="domain" description="PAC" evidence="11">
    <location>
        <begin position="321"/>
        <end position="373"/>
    </location>
</feature>
<dbReference type="PANTHER" id="PTHR41523:SF8">
    <property type="entry name" value="ETHYLENE RESPONSE SENSOR PROTEIN"/>
    <property type="match status" value="1"/>
</dbReference>
<comment type="subcellular location">
    <subcellularLocation>
        <location evidence="2">Membrane</location>
    </subcellularLocation>
</comment>
<evidence type="ECO:0000313" key="14">
    <source>
        <dbReference type="Proteomes" id="UP001209701"/>
    </source>
</evidence>
<sequence length="595" mass="66147">MNAEAIQGRQRRWWQRWATMSLRQTLFFGAGLGILLPALLLGYFEFIAEFERNIELYARGPLHTHANVLERGMAEPVWVLDRESAAELAAAVMSNPDVMNVTVLDGYKRTFTQNQRPVPAGAELFREERAIKYKGELIGSVIIELSTARIRQELRTQMLKQGFALTAQVLISLSLIWLLINRRLLRPLRELQNDVSRWASGALDRPATPQRADEMGQLALGLDTMRAELSGLLAQHERAEVAQRQISDRLALATRAGGVGIWDYDVATNELVWDAAMYGLYGIAANRNGDAYKTWRNGFHPDDQARGEQEIQLALAGHKEFDTEFRVQWPNAEVRNIRALAIVQRDGDGVPLRMIGTNWDITAQKQTEVALQSSLREKTALLLEVHHRVKNNLQVINSLLRMEGRRNEHAQTKAVLKDMQVRVRSIALLHETIYRKGSFSSIDLGTYIAQLADQSLAAMLAVPGSVQLRLALGSLQVGLDQATPCGMLISELISNCLKHGFPDGRSGEICMELHCLDAAAKKWRLRLSDTGIGLAADFESRRQQSLGLQLVADLAKQMGGALYVGAGPQAVFTVDFEAEAPAAIVIKLAADDIIH</sequence>
<dbReference type="CDD" id="cd06225">
    <property type="entry name" value="HAMP"/>
    <property type="match status" value="1"/>
</dbReference>
<evidence type="ECO:0000256" key="2">
    <source>
        <dbReference type="ARBA" id="ARBA00004370"/>
    </source>
</evidence>
<keyword evidence="6" id="KW-0547">Nucleotide-binding</keyword>
<dbReference type="Pfam" id="PF00672">
    <property type="entry name" value="HAMP"/>
    <property type="match status" value="1"/>
</dbReference>
<dbReference type="SUPFAM" id="SSF55874">
    <property type="entry name" value="ATPase domain of HSP90 chaperone/DNA topoisomerase II/histidine kinase"/>
    <property type="match status" value="1"/>
</dbReference>
<dbReference type="SMART" id="SM00387">
    <property type="entry name" value="HATPase_c"/>
    <property type="match status" value="1"/>
</dbReference>
<keyword evidence="7" id="KW-0418">Kinase</keyword>
<dbReference type="EMBL" id="JAJIRN010000007">
    <property type="protein sequence ID" value="MCV2369749.1"/>
    <property type="molecule type" value="Genomic_DNA"/>
</dbReference>
<dbReference type="InterPro" id="IPR035965">
    <property type="entry name" value="PAS-like_dom_sf"/>
</dbReference>
<dbReference type="InterPro" id="IPR013655">
    <property type="entry name" value="PAS_fold_3"/>
</dbReference>
<dbReference type="SMART" id="SM00304">
    <property type="entry name" value="HAMP"/>
    <property type="match status" value="1"/>
</dbReference>
<keyword evidence="8" id="KW-0067">ATP-binding</keyword>
<dbReference type="SUPFAM" id="SSF55785">
    <property type="entry name" value="PYP-like sensor domain (PAS domain)"/>
    <property type="match status" value="1"/>
</dbReference>
<evidence type="ECO:0000256" key="4">
    <source>
        <dbReference type="ARBA" id="ARBA00022553"/>
    </source>
</evidence>
<dbReference type="Gene3D" id="3.30.450.20">
    <property type="entry name" value="PAS domain"/>
    <property type="match status" value="1"/>
</dbReference>
<evidence type="ECO:0000256" key="9">
    <source>
        <dbReference type="ARBA" id="ARBA00023026"/>
    </source>
</evidence>
<dbReference type="Gene3D" id="3.30.565.10">
    <property type="entry name" value="Histidine kinase-like ATPase, C-terminal domain"/>
    <property type="match status" value="1"/>
</dbReference>
<comment type="catalytic activity">
    <reaction evidence="1">
        <text>ATP + protein L-histidine = ADP + protein N-phospho-L-histidine.</text>
        <dbReference type="EC" id="2.7.13.3"/>
    </reaction>
</comment>
<dbReference type="InterPro" id="IPR003660">
    <property type="entry name" value="HAMP_dom"/>
</dbReference>
<evidence type="ECO:0000256" key="3">
    <source>
        <dbReference type="ARBA" id="ARBA00012438"/>
    </source>
</evidence>
<dbReference type="SUPFAM" id="SSF158472">
    <property type="entry name" value="HAMP domain-like"/>
    <property type="match status" value="1"/>
</dbReference>
<keyword evidence="9" id="KW-0843">Virulence</keyword>
<gene>
    <name evidence="13" type="ORF">LNV07_16840</name>
</gene>
<evidence type="ECO:0000256" key="7">
    <source>
        <dbReference type="ARBA" id="ARBA00022777"/>
    </source>
</evidence>
<evidence type="ECO:0000256" key="1">
    <source>
        <dbReference type="ARBA" id="ARBA00000085"/>
    </source>
</evidence>
<dbReference type="InterPro" id="IPR003594">
    <property type="entry name" value="HATPase_dom"/>
</dbReference>
<dbReference type="Pfam" id="PF07568">
    <property type="entry name" value="HisKA_2"/>
    <property type="match status" value="1"/>
</dbReference>
<dbReference type="PROSITE" id="PS50113">
    <property type="entry name" value="PAC"/>
    <property type="match status" value="1"/>
</dbReference>
<evidence type="ECO:0000256" key="5">
    <source>
        <dbReference type="ARBA" id="ARBA00022679"/>
    </source>
</evidence>
<organism evidence="13 14">
    <name type="scientific">Roseateles oligotrophus</name>
    <dbReference type="NCBI Taxonomy" id="1769250"/>
    <lineage>
        <taxon>Bacteria</taxon>
        <taxon>Pseudomonadati</taxon>
        <taxon>Pseudomonadota</taxon>
        <taxon>Betaproteobacteria</taxon>
        <taxon>Burkholderiales</taxon>
        <taxon>Sphaerotilaceae</taxon>
        <taxon>Roseateles</taxon>
    </lineage>
</organism>
<dbReference type="Pfam" id="PF02518">
    <property type="entry name" value="HATPase_c"/>
    <property type="match status" value="1"/>
</dbReference>
<dbReference type="EC" id="2.7.13.3" evidence="3"/>
<dbReference type="Gene3D" id="6.10.340.10">
    <property type="match status" value="1"/>
</dbReference>
<dbReference type="InterPro" id="IPR011495">
    <property type="entry name" value="Sig_transdc_His_kin_sub2_dim/P"/>
</dbReference>
<feature type="transmembrane region" description="Helical" evidence="10">
    <location>
        <begin position="26"/>
        <end position="44"/>
    </location>
</feature>
<comment type="caution">
    <text evidence="13">The sequence shown here is derived from an EMBL/GenBank/DDBJ whole genome shotgun (WGS) entry which is preliminary data.</text>
</comment>
<dbReference type="InterPro" id="IPR000014">
    <property type="entry name" value="PAS"/>
</dbReference>
<dbReference type="PROSITE" id="PS50885">
    <property type="entry name" value="HAMP"/>
    <property type="match status" value="1"/>
</dbReference>
<keyword evidence="10" id="KW-1133">Transmembrane helix</keyword>
<feature type="domain" description="HAMP" evidence="12">
    <location>
        <begin position="182"/>
        <end position="234"/>
    </location>
</feature>
<keyword evidence="5" id="KW-0808">Transferase</keyword>
<reference evidence="13 14" key="1">
    <citation type="submission" date="2021-11" db="EMBL/GenBank/DDBJ databases">
        <authorList>
            <person name="Liang Q."/>
            <person name="Mou H."/>
            <person name="Liu Z."/>
        </authorList>
    </citation>
    <scope>NUCLEOTIDE SEQUENCE [LARGE SCALE GENOMIC DNA]</scope>
    <source>
        <strain evidence="13 14">CHU3</strain>
    </source>
</reference>
<name>A0ABT2YI60_9BURK</name>
<dbReference type="InterPro" id="IPR000700">
    <property type="entry name" value="PAS-assoc_C"/>
</dbReference>
<dbReference type="CDD" id="cd00130">
    <property type="entry name" value="PAS"/>
    <property type="match status" value="1"/>
</dbReference>
<evidence type="ECO:0000256" key="10">
    <source>
        <dbReference type="SAM" id="Phobius"/>
    </source>
</evidence>
<dbReference type="PANTHER" id="PTHR41523">
    <property type="entry name" value="TWO-COMPONENT SYSTEM SENSOR PROTEIN"/>
    <property type="match status" value="1"/>
</dbReference>
<evidence type="ECO:0000313" key="13">
    <source>
        <dbReference type="EMBL" id="MCV2369749.1"/>
    </source>
</evidence>
<keyword evidence="10" id="KW-0472">Membrane</keyword>
<keyword evidence="10" id="KW-0812">Transmembrane</keyword>
<keyword evidence="14" id="KW-1185">Reference proteome</keyword>
<accession>A0ABT2YI60</accession>
<dbReference type="Pfam" id="PF08447">
    <property type="entry name" value="PAS_3"/>
    <property type="match status" value="1"/>
</dbReference>